<protein>
    <submittedName>
        <fullName evidence="1">DUF1934 domain-containing protein</fullName>
    </submittedName>
</protein>
<accession>A0A5P1X753</accession>
<dbReference type="EMBL" id="CP043939">
    <property type="protein sequence ID" value="QER68098.1"/>
    <property type="molecule type" value="Genomic_DNA"/>
</dbReference>
<name>A0A5P1X753_9LACO</name>
<sequence>MKVKTINQTNNVQVQLKATIVQPEGREEFEFNEPGQIIQVGDAHYLRYVEVQDDIKTPVTFKFAADGSVVLTRHSENRAHFEFRLGQSIETHYQSAYGMMQLFVETEKMVLNFDENTNNGKLWVDYELKSADNILGKYQIRLQFFS</sequence>
<reference evidence="1 2" key="1">
    <citation type="submission" date="2019-09" db="EMBL/GenBank/DDBJ databases">
        <title>Complete Genome Sequence of Lactobacillus nenjiangensis SH-Y15, isolated from sauerkraut.</title>
        <authorList>
            <person name="Yang H."/>
        </authorList>
    </citation>
    <scope>NUCLEOTIDE SEQUENCE [LARGE SCALE GENOMIC DNA]</scope>
    <source>
        <strain evidence="1 2">SH-Y15</strain>
    </source>
</reference>
<evidence type="ECO:0000313" key="1">
    <source>
        <dbReference type="EMBL" id="QER68098.1"/>
    </source>
</evidence>
<dbReference type="InterPro" id="IPR012674">
    <property type="entry name" value="Calycin"/>
</dbReference>
<dbReference type="Proteomes" id="UP000325295">
    <property type="component" value="Chromosome"/>
</dbReference>
<dbReference type="KEGG" id="lnn:F0161_09780"/>
<dbReference type="SUPFAM" id="SSF50814">
    <property type="entry name" value="Lipocalins"/>
    <property type="match status" value="1"/>
</dbReference>
<dbReference type="OrthoDB" id="2151645at2"/>
<evidence type="ECO:0000313" key="2">
    <source>
        <dbReference type="Proteomes" id="UP000325295"/>
    </source>
</evidence>
<dbReference type="Gene3D" id="2.40.128.20">
    <property type="match status" value="1"/>
</dbReference>
<proteinExistence type="predicted"/>
<dbReference type="Pfam" id="PF09148">
    <property type="entry name" value="DUF1934"/>
    <property type="match status" value="1"/>
</dbReference>
<gene>
    <name evidence="1" type="ORF">F0161_09780</name>
</gene>
<organism evidence="1 2">
    <name type="scientific">Paucilactobacillus nenjiangensis</name>
    <dbReference type="NCBI Taxonomy" id="1296540"/>
    <lineage>
        <taxon>Bacteria</taxon>
        <taxon>Bacillati</taxon>
        <taxon>Bacillota</taxon>
        <taxon>Bacilli</taxon>
        <taxon>Lactobacillales</taxon>
        <taxon>Lactobacillaceae</taxon>
        <taxon>Paucilactobacillus</taxon>
    </lineage>
</organism>
<keyword evidence="2" id="KW-1185">Reference proteome</keyword>
<dbReference type="AlphaFoldDB" id="A0A5P1X753"/>
<dbReference type="RefSeq" id="WP_150204443.1">
    <property type="nucleotide sequence ID" value="NZ_CP043939.1"/>
</dbReference>
<dbReference type="InterPro" id="IPR015231">
    <property type="entry name" value="DUF1934"/>
</dbReference>